<organism evidence="3 4">
    <name type="scientific">Branchiostoma lanceolatum</name>
    <name type="common">Common lancelet</name>
    <name type="synonym">Amphioxus lanceolatum</name>
    <dbReference type="NCBI Taxonomy" id="7740"/>
    <lineage>
        <taxon>Eukaryota</taxon>
        <taxon>Metazoa</taxon>
        <taxon>Chordata</taxon>
        <taxon>Cephalochordata</taxon>
        <taxon>Leptocardii</taxon>
        <taxon>Amphioxiformes</taxon>
        <taxon>Branchiostomatidae</taxon>
        <taxon>Branchiostoma</taxon>
    </lineage>
</organism>
<sequence length="240" mass="25961">MRQGVAPKGPYDIYRGEGCGTNHPLFQTRDSNRKFQEKPRKTSASDEYFALSDRRPEMKVVEALLLAASLTFSTPALAAGPAPRGRQLPPQTVAPFDPTDMPFDPTVAVPFDLSTAGPANSTWLVQDKQESANHSGGNPGWHGDRISLQMRRQVVHLLIGVGSGLLLAVLLIICIICLLSRFCAAPEPIAMTTEFCPERDGRRSNQGGGRALSMPEVIPRGASPNTLKVTMSCPPIQETV</sequence>
<evidence type="ECO:0000313" key="4">
    <source>
        <dbReference type="Proteomes" id="UP000838412"/>
    </source>
</evidence>
<dbReference type="OrthoDB" id="10572357at2759"/>
<dbReference type="AlphaFoldDB" id="A0A8J9Z2D8"/>
<keyword evidence="2" id="KW-0812">Transmembrane</keyword>
<keyword evidence="4" id="KW-1185">Reference proteome</keyword>
<keyword evidence="2" id="KW-1133">Transmembrane helix</keyword>
<protein>
    <submittedName>
        <fullName evidence="3">Hypp7571 protein</fullName>
    </submittedName>
</protein>
<feature type="region of interest" description="Disordered" evidence="1">
    <location>
        <begin position="1"/>
        <end position="27"/>
    </location>
</feature>
<evidence type="ECO:0000256" key="2">
    <source>
        <dbReference type="SAM" id="Phobius"/>
    </source>
</evidence>
<keyword evidence="2" id="KW-0472">Membrane</keyword>
<dbReference type="EMBL" id="OV696699">
    <property type="protein sequence ID" value="CAH1245851.1"/>
    <property type="molecule type" value="Genomic_DNA"/>
</dbReference>
<gene>
    <name evidence="3" type="primary">Hypp7571</name>
    <name evidence="3" type="ORF">BLAG_LOCUS8060</name>
</gene>
<name>A0A8J9Z2D8_BRALA</name>
<proteinExistence type="predicted"/>
<evidence type="ECO:0000313" key="3">
    <source>
        <dbReference type="EMBL" id="CAH1245851.1"/>
    </source>
</evidence>
<reference evidence="3" key="1">
    <citation type="submission" date="2022-01" db="EMBL/GenBank/DDBJ databases">
        <authorList>
            <person name="Braso-Vives M."/>
        </authorList>
    </citation>
    <scope>NUCLEOTIDE SEQUENCE</scope>
</reference>
<feature type="transmembrane region" description="Helical" evidence="2">
    <location>
        <begin position="154"/>
        <end position="182"/>
    </location>
</feature>
<evidence type="ECO:0000256" key="1">
    <source>
        <dbReference type="SAM" id="MobiDB-lite"/>
    </source>
</evidence>
<accession>A0A8J9Z2D8</accession>
<dbReference type="Proteomes" id="UP000838412">
    <property type="component" value="Chromosome 14"/>
</dbReference>